<dbReference type="GO" id="GO:0051539">
    <property type="term" value="F:4 iron, 4 sulfur cluster binding"/>
    <property type="evidence" value="ECO:0007669"/>
    <property type="project" value="TreeGrafter"/>
</dbReference>
<keyword evidence="8" id="KW-0378">Hydrolase</keyword>
<dbReference type="InterPro" id="IPR034904">
    <property type="entry name" value="FSCA_dom_sf"/>
</dbReference>
<proteinExistence type="inferred from homology"/>
<dbReference type="InterPro" id="IPR002744">
    <property type="entry name" value="MIP18-like"/>
</dbReference>
<dbReference type="SUPFAM" id="SSF52540">
    <property type="entry name" value="P-loop containing nucleoside triphosphate hydrolases"/>
    <property type="match status" value="1"/>
</dbReference>
<dbReference type="FunFam" id="3.40.50.300:FF:001119">
    <property type="entry name" value="Iron-sulfur cluster carrier protein"/>
    <property type="match status" value="1"/>
</dbReference>
<comment type="similarity">
    <text evidence="8">Belongs to the Mrp/NBP35 ATP-binding proteins family.</text>
</comment>
<evidence type="ECO:0000256" key="9">
    <source>
        <dbReference type="SAM" id="MobiDB-lite"/>
    </source>
</evidence>
<dbReference type="InterPro" id="IPR033756">
    <property type="entry name" value="YlxH/NBP35"/>
</dbReference>
<evidence type="ECO:0000259" key="10">
    <source>
        <dbReference type="Pfam" id="PF01883"/>
    </source>
</evidence>
<dbReference type="CDD" id="cd02037">
    <property type="entry name" value="Mrp_NBP35"/>
    <property type="match status" value="1"/>
</dbReference>
<evidence type="ECO:0000256" key="8">
    <source>
        <dbReference type="HAMAP-Rule" id="MF_02040"/>
    </source>
</evidence>
<keyword evidence="3 8" id="KW-0479">Metal-binding</keyword>
<dbReference type="HAMAP" id="MF_02040">
    <property type="entry name" value="Mrp_NBP35"/>
    <property type="match status" value="1"/>
</dbReference>
<evidence type="ECO:0000256" key="7">
    <source>
        <dbReference type="ARBA" id="ARBA00023014"/>
    </source>
</evidence>
<gene>
    <name evidence="11" type="ORF">E7681_11430</name>
</gene>
<dbReference type="InterPro" id="IPR019591">
    <property type="entry name" value="Mrp/NBP35_ATP-bd"/>
</dbReference>
<dbReference type="PROSITE" id="PS01215">
    <property type="entry name" value="MRP"/>
    <property type="match status" value="1"/>
</dbReference>
<organism evidence="11 12">
    <name type="scientific">Thalassobius vesicularis</name>
    <dbReference type="NCBI Taxonomy" id="1294297"/>
    <lineage>
        <taxon>Bacteria</taxon>
        <taxon>Pseudomonadati</taxon>
        <taxon>Pseudomonadota</taxon>
        <taxon>Alphaproteobacteria</taxon>
        <taxon>Rhodobacterales</taxon>
        <taxon>Roseobacteraceae</taxon>
        <taxon>Thalassovita</taxon>
    </lineage>
</organism>
<dbReference type="GO" id="GO:0046872">
    <property type="term" value="F:metal ion binding"/>
    <property type="evidence" value="ECO:0007669"/>
    <property type="project" value="UniProtKB-KW"/>
</dbReference>
<dbReference type="PANTHER" id="PTHR42961">
    <property type="entry name" value="IRON-SULFUR PROTEIN NUBPL"/>
    <property type="match status" value="1"/>
</dbReference>
<dbReference type="GO" id="GO:0005524">
    <property type="term" value="F:ATP binding"/>
    <property type="evidence" value="ECO:0007669"/>
    <property type="project" value="UniProtKB-UniRule"/>
</dbReference>
<keyword evidence="4 8" id="KW-0547">Nucleotide-binding</keyword>
<dbReference type="OrthoDB" id="9809679at2"/>
<dbReference type="InterPro" id="IPR027417">
    <property type="entry name" value="P-loop_NTPase"/>
</dbReference>
<keyword evidence="5 8" id="KW-0067">ATP-binding</keyword>
<feature type="binding site" evidence="8">
    <location>
        <begin position="119"/>
        <end position="126"/>
    </location>
    <ligand>
        <name>ATP</name>
        <dbReference type="ChEBI" id="CHEBI:30616"/>
    </ligand>
</feature>
<dbReference type="Pfam" id="PF01883">
    <property type="entry name" value="FeS_assembly_P"/>
    <property type="match status" value="1"/>
</dbReference>
<dbReference type="GO" id="GO:0016226">
    <property type="term" value="P:iron-sulfur cluster assembly"/>
    <property type="evidence" value="ECO:0007669"/>
    <property type="project" value="InterPro"/>
</dbReference>
<dbReference type="InterPro" id="IPR044304">
    <property type="entry name" value="NUBPL-like"/>
</dbReference>
<evidence type="ECO:0000256" key="3">
    <source>
        <dbReference type="ARBA" id="ARBA00022723"/>
    </source>
</evidence>
<keyword evidence="6 8" id="KW-0408">Iron</keyword>
<feature type="region of interest" description="Disordered" evidence="9">
    <location>
        <begin position="81"/>
        <end position="108"/>
    </location>
</feature>
<evidence type="ECO:0000256" key="2">
    <source>
        <dbReference type="ARBA" id="ARBA00008205"/>
    </source>
</evidence>
<dbReference type="Proteomes" id="UP000306113">
    <property type="component" value="Unassembled WGS sequence"/>
</dbReference>
<evidence type="ECO:0000313" key="11">
    <source>
        <dbReference type="EMBL" id="THD73302.1"/>
    </source>
</evidence>
<dbReference type="RefSeq" id="WP_136339431.1">
    <property type="nucleotide sequence ID" value="NZ_SSMD01000005.1"/>
</dbReference>
<comment type="subunit">
    <text evidence="8">Homodimer.</text>
</comment>
<dbReference type="SUPFAM" id="SSF117916">
    <property type="entry name" value="Fe-S cluster assembly (FSCA) domain-like"/>
    <property type="match status" value="1"/>
</dbReference>
<dbReference type="EMBL" id="SSMD01000005">
    <property type="protein sequence ID" value="THD73302.1"/>
    <property type="molecule type" value="Genomic_DNA"/>
</dbReference>
<dbReference type="GO" id="GO:0016887">
    <property type="term" value="F:ATP hydrolysis activity"/>
    <property type="evidence" value="ECO:0007669"/>
    <property type="project" value="UniProtKB-UniRule"/>
</dbReference>
<evidence type="ECO:0000256" key="1">
    <source>
        <dbReference type="ARBA" id="ARBA00007352"/>
    </source>
</evidence>
<comment type="similarity">
    <text evidence="1">In the N-terminal section; belongs to the MIP18 family.</text>
</comment>
<keyword evidence="7 8" id="KW-0411">Iron-sulfur</keyword>
<evidence type="ECO:0000256" key="5">
    <source>
        <dbReference type="ARBA" id="ARBA00022840"/>
    </source>
</evidence>
<accession>A0A4S3M7I3</accession>
<feature type="domain" description="MIP18 family-like" evidence="10">
    <location>
        <begin position="5"/>
        <end position="76"/>
    </location>
</feature>
<comment type="function">
    <text evidence="8">Binds and transfers iron-sulfur (Fe-S) clusters to target apoproteins. Can hydrolyze ATP.</text>
</comment>
<comment type="similarity">
    <text evidence="2">In the C-terminal section; belongs to the Mrp/NBP35 ATP-binding proteins family.</text>
</comment>
<dbReference type="AlphaFoldDB" id="A0A4S3M7I3"/>
<dbReference type="Pfam" id="PF10609">
    <property type="entry name" value="ParA"/>
    <property type="match status" value="1"/>
</dbReference>
<dbReference type="InterPro" id="IPR000808">
    <property type="entry name" value="Mrp-like_CS"/>
</dbReference>
<dbReference type="Gene3D" id="3.30.300.130">
    <property type="entry name" value="Fe-S cluster assembly (FSCA)"/>
    <property type="match status" value="1"/>
</dbReference>
<evidence type="ECO:0000313" key="12">
    <source>
        <dbReference type="Proteomes" id="UP000306113"/>
    </source>
</evidence>
<evidence type="ECO:0000256" key="6">
    <source>
        <dbReference type="ARBA" id="ARBA00023004"/>
    </source>
</evidence>
<evidence type="ECO:0000256" key="4">
    <source>
        <dbReference type="ARBA" id="ARBA00022741"/>
    </source>
</evidence>
<dbReference type="PANTHER" id="PTHR42961:SF2">
    <property type="entry name" value="IRON-SULFUR PROTEIN NUBPL"/>
    <property type="match status" value="1"/>
</dbReference>
<keyword evidence="12" id="KW-1185">Reference proteome</keyword>
<dbReference type="Gene3D" id="3.40.50.300">
    <property type="entry name" value="P-loop containing nucleotide triphosphate hydrolases"/>
    <property type="match status" value="1"/>
</dbReference>
<dbReference type="GO" id="GO:0140663">
    <property type="term" value="F:ATP-dependent FeS chaperone activity"/>
    <property type="evidence" value="ECO:0007669"/>
    <property type="project" value="InterPro"/>
</dbReference>
<protein>
    <recommendedName>
        <fullName evidence="8">Iron-sulfur cluster carrier protein</fullName>
    </recommendedName>
</protein>
<comment type="caution">
    <text evidence="11">The sequence shown here is derived from an EMBL/GenBank/DDBJ whole genome shotgun (WGS) entry which is preliminary data.</text>
</comment>
<reference evidence="11 12" key="1">
    <citation type="submission" date="2019-04" db="EMBL/GenBank/DDBJ databases">
        <title>Draft genome sequence of Youngimonas vesicularis.</title>
        <authorList>
            <person name="Hameed A."/>
        </authorList>
    </citation>
    <scope>NUCLEOTIDE SEQUENCE [LARGE SCALE GENOMIC DNA]</scope>
    <source>
        <strain evidence="11 12">CC-AMW-E</strain>
    </source>
</reference>
<sequence length="356" mass="37014">MSVTRQQVEQVLSRIEVPGGGTLITRDLVRALVVEGGDVRFVIEAPSPEAARAMEMVQADAEDQLKRLPGVGKVMVALTAHGPAPKKPAPSLKIGGHPTPQAGPTKPAGVDKIIVVGSGKGGVGKSTVSSNLAVALAKAGRRVGLLDADIYGPSQQRMMGTTKRPSSPDGKTIEPLHAHGVTMMSIGAMMDPDKAVIWRGPMLMGALQQMLGQVAWGDLDVMIVDLPPGTGDIQLTLCQKTLLTGAIVVSTPQDVALIDARKALDMFKTLNTPVLGLIENMSVFHCPNCGHEAHIFGHGGVADEAKKLGVPLLAELPIDLETRLAGDAGTPIAAGDSAMAQAYAQVAQRLIQGGMA</sequence>
<name>A0A4S3M7I3_9RHOB</name>